<feature type="compositionally biased region" description="Basic and acidic residues" evidence="1">
    <location>
        <begin position="125"/>
        <end position="144"/>
    </location>
</feature>
<dbReference type="EMBL" id="JAEAOA010001663">
    <property type="protein sequence ID" value="KAK3585191.1"/>
    <property type="molecule type" value="Genomic_DNA"/>
</dbReference>
<keyword evidence="3" id="KW-1185">Reference proteome</keyword>
<reference evidence="2" key="2">
    <citation type="journal article" date="2021" name="Genome Biol. Evol.">
        <title>Developing a high-quality reference genome for a parasitic bivalve with doubly uniparental inheritance (Bivalvia: Unionida).</title>
        <authorList>
            <person name="Smith C.H."/>
        </authorList>
    </citation>
    <scope>NUCLEOTIDE SEQUENCE</scope>
    <source>
        <strain evidence="2">CHS0354</strain>
        <tissue evidence="2">Mantle</tissue>
    </source>
</reference>
<evidence type="ECO:0000313" key="2">
    <source>
        <dbReference type="EMBL" id="KAK3585191.1"/>
    </source>
</evidence>
<dbReference type="Proteomes" id="UP001195483">
    <property type="component" value="Unassembled WGS sequence"/>
</dbReference>
<accession>A0AAE0S4J6</accession>
<evidence type="ECO:0000256" key="1">
    <source>
        <dbReference type="SAM" id="MobiDB-lite"/>
    </source>
</evidence>
<dbReference type="AlphaFoldDB" id="A0AAE0S4J6"/>
<name>A0AAE0S4J6_9BIVA</name>
<organism evidence="2 3">
    <name type="scientific">Potamilus streckersoni</name>
    <dbReference type="NCBI Taxonomy" id="2493646"/>
    <lineage>
        <taxon>Eukaryota</taxon>
        <taxon>Metazoa</taxon>
        <taxon>Spiralia</taxon>
        <taxon>Lophotrochozoa</taxon>
        <taxon>Mollusca</taxon>
        <taxon>Bivalvia</taxon>
        <taxon>Autobranchia</taxon>
        <taxon>Heteroconchia</taxon>
        <taxon>Palaeoheterodonta</taxon>
        <taxon>Unionida</taxon>
        <taxon>Unionoidea</taxon>
        <taxon>Unionidae</taxon>
        <taxon>Ambleminae</taxon>
        <taxon>Lampsilini</taxon>
        <taxon>Potamilus</taxon>
    </lineage>
</organism>
<reference evidence="2" key="3">
    <citation type="submission" date="2023-05" db="EMBL/GenBank/DDBJ databases">
        <authorList>
            <person name="Smith C.H."/>
        </authorList>
    </citation>
    <scope>NUCLEOTIDE SEQUENCE</scope>
    <source>
        <strain evidence="2">CHS0354</strain>
        <tissue evidence="2">Mantle</tissue>
    </source>
</reference>
<comment type="caution">
    <text evidence="2">The sequence shown here is derived from an EMBL/GenBank/DDBJ whole genome shotgun (WGS) entry which is preliminary data.</text>
</comment>
<protein>
    <submittedName>
        <fullName evidence="2">Uncharacterized protein</fullName>
    </submittedName>
</protein>
<feature type="compositionally biased region" description="Basic and acidic residues" evidence="1">
    <location>
        <begin position="151"/>
        <end position="166"/>
    </location>
</feature>
<sequence>MGFLLKVWYQGCENDRKCPRCKLIGHAAKDCEIFVPGATYAGATYPERVAQNNDNVNLNEKDLVEIQNAVEIGTGQQRVQLEITQIREEEGQTIPQNTTPKKSLDELFQTCEKLPSKLILHKKKKEGEIREGEDSEIETDKDTGLDLDSNQNHENRTDDNEETKRK</sequence>
<reference evidence="2" key="1">
    <citation type="journal article" date="2021" name="Genome Biol. Evol.">
        <title>A High-Quality Reference Genome for a Parasitic Bivalve with Doubly Uniparental Inheritance (Bivalvia: Unionida).</title>
        <authorList>
            <person name="Smith C.H."/>
        </authorList>
    </citation>
    <scope>NUCLEOTIDE SEQUENCE</scope>
    <source>
        <strain evidence="2">CHS0354</strain>
    </source>
</reference>
<gene>
    <name evidence="2" type="ORF">CHS0354_027480</name>
</gene>
<evidence type="ECO:0000313" key="3">
    <source>
        <dbReference type="Proteomes" id="UP001195483"/>
    </source>
</evidence>
<proteinExistence type="predicted"/>
<feature type="region of interest" description="Disordered" evidence="1">
    <location>
        <begin position="122"/>
        <end position="166"/>
    </location>
</feature>